<comment type="caution">
    <text evidence="2">The sequence shown here is derived from an EMBL/GenBank/DDBJ whole genome shotgun (WGS) entry which is preliminary data.</text>
</comment>
<sequence>MKIYVIWIILFARFLTVCGQVNIAAGGVTSQTLDLDWAGYLWTSDKAVDGCDTAAISANFSSAYTASRCCSCSNGGAGQQTWTVKLTTPSVLSTIVIEGRTDIAIQLTGFTVEIQPVSGDPPIQIYDNAVTGDQVTRPIRIENLATKFPIVIERVNVKRPQGPLTLCEVKVFSGHIYCPIFMKLGQKIHPDDILDKFKNDAGWLKNMAARRVPGGPPSLKELVVLAKIWGPRVPGPPLVSRPEHVDGY</sequence>
<proteinExistence type="predicted"/>
<dbReference type="AlphaFoldDB" id="A0A9D3Y9Q7"/>
<reference evidence="2" key="2">
    <citation type="submission" date="2020-11" db="EMBL/GenBank/DDBJ databases">
        <authorList>
            <person name="McCartney M.A."/>
            <person name="Auch B."/>
            <person name="Kono T."/>
            <person name="Mallez S."/>
            <person name="Becker A."/>
            <person name="Gohl D.M."/>
            <person name="Silverstein K.A.T."/>
            <person name="Koren S."/>
            <person name="Bechman K.B."/>
            <person name="Herman A."/>
            <person name="Abrahante J.E."/>
            <person name="Garbe J."/>
        </authorList>
    </citation>
    <scope>NUCLEOTIDE SEQUENCE</scope>
    <source>
        <strain evidence="2">Duluth1</strain>
        <tissue evidence="2">Whole animal</tissue>
    </source>
</reference>
<reference evidence="2" key="1">
    <citation type="journal article" date="2019" name="bioRxiv">
        <title>The Genome of the Zebra Mussel, Dreissena polymorpha: A Resource for Invasive Species Research.</title>
        <authorList>
            <person name="McCartney M.A."/>
            <person name="Auch B."/>
            <person name="Kono T."/>
            <person name="Mallez S."/>
            <person name="Zhang Y."/>
            <person name="Obille A."/>
            <person name="Becker A."/>
            <person name="Abrahante J.E."/>
            <person name="Garbe J."/>
            <person name="Badalamenti J.P."/>
            <person name="Herman A."/>
            <person name="Mangelson H."/>
            <person name="Liachko I."/>
            <person name="Sullivan S."/>
            <person name="Sone E.D."/>
            <person name="Koren S."/>
            <person name="Silverstein K.A.T."/>
            <person name="Beckman K.B."/>
            <person name="Gohl D.M."/>
        </authorList>
    </citation>
    <scope>NUCLEOTIDE SEQUENCE</scope>
    <source>
        <strain evidence="2">Duluth1</strain>
        <tissue evidence="2">Whole animal</tissue>
    </source>
</reference>
<evidence type="ECO:0000256" key="1">
    <source>
        <dbReference type="SAM" id="SignalP"/>
    </source>
</evidence>
<gene>
    <name evidence="2" type="ORF">DPMN_083665</name>
</gene>
<organism evidence="2 3">
    <name type="scientific">Dreissena polymorpha</name>
    <name type="common">Zebra mussel</name>
    <name type="synonym">Mytilus polymorpha</name>
    <dbReference type="NCBI Taxonomy" id="45954"/>
    <lineage>
        <taxon>Eukaryota</taxon>
        <taxon>Metazoa</taxon>
        <taxon>Spiralia</taxon>
        <taxon>Lophotrochozoa</taxon>
        <taxon>Mollusca</taxon>
        <taxon>Bivalvia</taxon>
        <taxon>Autobranchia</taxon>
        <taxon>Heteroconchia</taxon>
        <taxon>Euheterodonta</taxon>
        <taxon>Imparidentia</taxon>
        <taxon>Neoheterodontei</taxon>
        <taxon>Myida</taxon>
        <taxon>Dreissenoidea</taxon>
        <taxon>Dreissenidae</taxon>
        <taxon>Dreissena</taxon>
    </lineage>
</organism>
<dbReference type="Proteomes" id="UP000828390">
    <property type="component" value="Unassembled WGS sequence"/>
</dbReference>
<name>A0A9D3Y9Q7_DREPO</name>
<dbReference type="SUPFAM" id="SSF49785">
    <property type="entry name" value="Galactose-binding domain-like"/>
    <property type="match status" value="1"/>
</dbReference>
<keyword evidence="3" id="KW-1185">Reference proteome</keyword>
<evidence type="ECO:0000313" key="2">
    <source>
        <dbReference type="EMBL" id="KAH3696200.1"/>
    </source>
</evidence>
<dbReference type="InterPro" id="IPR008979">
    <property type="entry name" value="Galactose-bd-like_sf"/>
</dbReference>
<dbReference type="EMBL" id="JAIWYP010000016">
    <property type="protein sequence ID" value="KAH3696200.1"/>
    <property type="molecule type" value="Genomic_DNA"/>
</dbReference>
<evidence type="ECO:0000313" key="3">
    <source>
        <dbReference type="Proteomes" id="UP000828390"/>
    </source>
</evidence>
<protein>
    <submittedName>
        <fullName evidence="2">Uncharacterized protein</fullName>
    </submittedName>
</protein>
<keyword evidence="1" id="KW-0732">Signal</keyword>
<dbReference type="Gene3D" id="2.60.120.260">
    <property type="entry name" value="Galactose-binding domain-like"/>
    <property type="match status" value="1"/>
</dbReference>
<feature type="signal peptide" evidence="1">
    <location>
        <begin position="1"/>
        <end position="19"/>
    </location>
</feature>
<feature type="chain" id="PRO_5039192185" evidence="1">
    <location>
        <begin position="20"/>
        <end position="248"/>
    </location>
</feature>
<accession>A0A9D3Y9Q7</accession>